<dbReference type="OrthoDB" id="2444812at2759"/>
<feature type="compositionally biased region" description="Pro residues" evidence="1">
    <location>
        <begin position="62"/>
        <end position="72"/>
    </location>
</feature>
<feature type="compositionally biased region" description="Polar residues" evidence="1">
    <location>
        <begin position="50"/>
        <end position="61"/>
    </location>
</feature>
<dbReference type="InterPro" id="IPR001202">
    <property type="entry name" value="WW_dom"/>
</dbReference>
<evidence type="ECO:0000256" key="1">
    <source>
        <dbReference type="SAM" id="MobiDB-lite"/>
    </source>
</evidence>
<protein>
    <recommendedName>
        <fullName evidence="2">WW domain-containing protein</fullName>
    </recommendedName>
</protein>
<dbReference type="EMBL" id="KZ613941">
    <property type="protein sequence ID" value="PMD44107.1"/>
    <property type="molecule type" value="Genomic_DNA"/>
</dbReference>
<dbReference type="AlphaFoldDB" id="A0A2J6S012"/>
<feature type="domain" description="WW" evidence="2">
    <location>
        <begin position="13"/>
        <end position="46"/>
    </location>
</feature>
<dbReference type="Proteomes" id="UP000235786">
    <property type="component" value="Unassembled WGS sequence"/>
</dbReference>
<dbReference type="PROSITE" id="PS50020">
    <property type="entry name" value="WW_DOMAIN_2"/>
    <property type="match status" value="1"/>
</dbReference>
<sequence>MAAPPPVAPALPPPLPDGWTAEWSTQYNTWFYLNPAGASQWEYPGPPPQQQLDPVPTNTAFPTPPLQSPPLEQPQYPAGQEVPPPAGGDKGLGKVGGGLLGAAGGLIAGAFVAHEIDEHKEHHHQNGFFSMGKPLLTGAATGGLLGTLSNSLKNNVARPQQAYPQATPSAGLGGFMPAAFGGGNAPRLNVHCAVYADQDVTNAVRSMIKPDQIFEIDTNKLVEQWGDPWPDNRKQFSVLYSYGNRPWELAAISEWSGMFSLRPHQPLDKVRMDFIQDPRQCRIIALVWGHGNGLEHGRGKIEKLRQIDTTGEFDATEDWFGFDGLRGCSKTAVTYYRLPNGRVATACARQNGTCRLPWNPLAKWT</sequence>
<feature type="region of interest" description="Disordered" evidence="1">
    <location>
        <begin position="38"/>
        <end position="93"/>
    </location>
</feature>
<gene>
    <name evidence="3" type="ORF">L207DRAFT_630488</name>
</gene>
<evidence type="ECO:0000313" key="3">
    <source>
        <dbReference type="EMBL" id="PMD44107.1"/>
    </source>
</evidence>
<dbReference type="STRING" id="1149755.A0A2J6S012"/>
<dbReference type="PROSITE" id="PS01159">
    <property type="entry name" value="WW_DOMAIN_1"/>
    <property type="match status" value="1"/>
</dbReference>
<reference evidence="3 4" key="1">
    <citation type="submission" date="2016-04" db="EMBL/GenBank/DDBJ databases">
        <title>A degradative enzymes factory behind the ericoid mycorrhizal symbiosis.</title>
        <authorList>
            <consortium name="DOE Joint Genome Institute"/>
            <person name="Martino E."/>
            <person name="Morin E."/>
            <person name="Grelet G."/>
            <person name="Kuo A."/>
            <person name="Kohler A."/>
            <person name="Daghino S."/>
            <person name="Barry K."/>
            <person name="Choi C."/>
            <person name="Cichocki N."/>
            <person name="Clum A."/>
            <person name="Copeland A."/>
            <person name="Hainaut M."/>
            <person name="Haridas S."/>
            <person name="Labutti K."/>
            <person name="Lindquist E."/>
            <person name="Lipzen A."/>
            <person name="Khouja H.-R."/>
            <person name="Murat C."/>
            <person name="Ohm R."/>
            <person name="Olson A."/>
            <person name="Spatafora J."/>
            <person name="Veneault-Fourrey C."/>
            <person name="Henrissat B."/>
            <person name="Grigoriev I."/>
            <person name="Martin F."/>
            <person name="Perotto S."/>
        </authorList>
    </citation>
    <scope>NUCLEOTIDE SEQUENCE [LARGE SCALE GENOMIC DNA]</scope>
    <source>
        <strain evidence="3 4">F</strain>
    </source>
</reference>
<evidence type="ECO:0000259" key="2">
    <source>
        <dbReference type="PROSITE" id="PS50020"/>
    </source>
</evidence>
<accession>A0A2J6S012</accession>
<keyword evidence="4" id="KW-1185">Reference proteome</keyword>
<evidence type="ECO:0000313" key="4">
    <source>
        <dbReference type="Proteomes" id="UP000235786"/>
    </source>
</evidence>
<organism evidence="3 4">
    <name type="scientific">Hyaloscypha variabilis (strain UAMH 11265 / GT02V1 / F)</name>
    <name type="common">Meliniomyces variabilis</name>
    <dbReference type="NCBI Taxonomy" id="1149755"/>
    <lineage>
        <taxon>Eukaryota</taxon>
        <taxon>Fungi</taxon>
        <taxon>Dikarya</taxon>
        <taxon>Ascomycota</taxon>
        <taxon>Pezizomycotina</taxon>
        <taxon>Leotiomycetes</taxon>
        <taxon>Helotiales</taxon>
        <taxon>Hyaloscyphaceae</taxon>
        <taxon>Hyaloscypha</taxon>
        <taxon>Hyaloscypha variabilis</taxon>
    </lineage>
</organism>
<name>A0A2J6S012_HYAVF</name>
<proteinExistence type="predicted"/>